<name>A0A6N8DTU1_RHOAC</name>
<dbReference type="EMBL" id="WNKS01000030">
    <property type="protein sequence ID" value="MTV33236.1"/>
    <property type="molecule type" value="Genomic_DNA"/>
</dbReference>
<evidence type="ECO:0000313" key="1">
    <source>
        <dbReference type="EMBL" id="MTV33236.1"/>
    </source>
</evidence>
<dbReference type="RefSeq" id="WP_155447910.1">
    <property type="nucleotide sequence ID" value="NZ_JAOQNR010000020.1"/>
</dbReference>
<protein>
    <submittedName>
        <fullName evidence="1">Uncharacterized protein</fullName>
    </submittedName>
</protein>
<dbReference type="AlphaFoldDB" id="A0A6N8DTU1"/>
<evidence type="ECO:0000313" key="2">
    <source>
        <dbReference type="Proteomes" id="UP000439113"/>
    </source>
</evidence>
<dbReference type="Proteomes" id="UP000439113">
    <property type="component" value="Unassembled WGS sequence"/>
</dbReference>
<gene>
    <name evidence="1" type="ORF">GJ654_19845</name>
</gene>
<accession>A0A6N8DTU1</accession>
<organism evidence="1 2">
    <name type="scientific">Rhodoblastus acidophilus</name>
    <name type="common">Rhodopseudomonas acidophila</name>
    <dbReference type="NCBI Taxonomy" id="1074"/>
    <lineage>
        <taxon>Bacteria</taxon>
        <taxon>Pseudomonadati</taxon>
        <taxon>Pseudomonadota</taxon>
        <taxon>Alphaproteobacteria</taxon>
        <taxon>Hyphomicrobiales</taxon>
        <taxon>Rhodoblastaceae</taxon>
        <taxon>Rhodoblastus</taxon>
    </lineage>
</organism>
<reference evidence="1 2" key="1">
    <citation type="submission" date="2019-11" db="EMBL/GenBank/DDBJ databases">
        <title>Whole-genome sequence of a Rhodoblastus acidophilus DSM 142.</title>
        <authorList>
            <person name="Kyndt J.A."/>
            <person name="Meyer T.E."/>
        </authorList>
    </citation>
    <scope>NUCLEOTIDE SEQUENCE [LARGE SCALE GENOMIC DNA]</scope>
    <source>
        <strain evidence="1 2">DSM 142</strain>
    </source>
</reference>
<comment type="caution">
    <text evidence="1">The sequence shown here is derived from an EMBL/GenBank/DDBJ whole genome shotgun (WGS) entry which is preliminary data.</text>
</comment>
<proteinExistence type="predicted"/>
<sequence>MLQKLGLFLNFLPTSNRDARRLVPGGRFLFVASPIRLRRILEGGAQASRKFFSSLDLLIQREQTAIEIEYLSL</sequence>